<dbReference type="Proteomes" id="UP000225706">
    <property type="component" value="Unassembled WGS sequence"/>
</dbReference>
<evidence type="ECO:0000313" key="3">
    <source>
        <dbReference type="Proteomes" id="UP000225706"/>
    </source>
</evidence>
<evidence type="ECO:0000256" key="1">
    <source>
        <dbReference type="SAM" id="Phobius"/>
    </source>
</evidence>
<name>A0A2B4RSF4_STYPI</name>
<keyword evidence="3" id="KW-1185">Reference proteome</keyword>
<proteinExistence type="predicted"/>
<keyword evidence="1" id="KW-0472">Membrane</keyword>
<sequence length="168" mass="19597">MHRIELSSTVVLYSCKARDFTESNKQIVRVLDPDIVVIKMTKIVNSNSTKEYDNQDEDKLGTCVRKKMKIFSKYAGPEEEEEDEFDESEETKCDFEKSNHSKLKEFQLFDMKAIVIYTSASFVVVTFAVGTVFDLIRYRKQKDLIKADVEACRGRKRNAVEERMERRA</sequence>
<dbReference type="AlphaFoldDB" id="A0A2B4RSF4"/>
<comment type="caution">
    <text evidence="2">The sequence shown here is derived from an EMBL/GenBank/DDBJ whole genome shotgun (WGS) entry which is preliminary data.</text>
</comment>
<evidence type="ECO:0000313" key="2">
    <source>
        <dbReference type="EMBL" id="PFX19185.1"/>
    </source>
</evidence>
<keyword evidence="1" id="KW-0812">Transmembrane</keyword>
<dbReference type="EMBL" id="LSMT01000372">
    <property type="protein sequence ID" value="PFX19185.1"/>
    <property type="molecule type" value="Genomic_DNA"/>
</dbReference>
<keyword evidence="1" id="KW-1133">Transmembrane helix</keyword>
<organism evidence="2 3">
    <name type="scientific">Stylophora pistillata</name>
    <name type="common">Smooth cauliflower coral</name>
    <dbReference type="NCBI Taxonomy" id="50429"/>
    <lineage>
        <taxon>Eukaryota</taxon>
        <taxon>Metazoa</taxon>
        <taxon>Cnidaria</taxon>
        <taxon>Anthozoa</taxon>
        <taxon>Hexacorallia</taxon>
        <taxon>Scleractinia</taxon>
        <taxon>Astrocoeniina</taxon>
        <taxon>Pocilloporidae</taxon>
        <taxon>Stylophora</taxon>
    </lineage>
</organism>
<protein>
    <submittedName>
        <fullName evidence="2">Uncharacterized protein</fullName>
    </submittedName>
</protein>
<gene>
    <name evidence="2" type="ORF">AWC38_SpisGene16411</name>
</gene>
<feature type="transmembrane region" description="Helical" evidence="1">
    <location>
        <begin position="114"/>
        <end position="136"/>
    </location>
</feature>
<accession>A0A2B4RSF4</accession>
<reference evidence="3" key="1">
    <citation type="journal article" date="2017" name="bioRxiv">
        <title>Comparative analysis of the genomes of Stylophora pistillata and Acropora digitifera provides evidence for extensive differences between species of corals.</title>
        <authorList>
            <person name="Voolstra C.R."/>
            <person name="Li Y."/>
            <person name="Liew Y.J."/>
            <person name="Baumgarten S."/>
            <person name="Zoccola D."/>
            <person name="Flot J.-F."/>
            <person name="Tambutte S."/>
            <person name="Allemand D."/>
            <person name="Aranda M."/>
        </authorList>
    </citation>
    <scope>NUCLEOTIDE SEQUENCE [LARGE SCALE GENOMIC DNA]</scope>
</reference>